<dbReference type="HOGENOM" id="CLU_062994_0_0_9"/>
<evidence type="ECO:0000313" key="4">
    <source>
        <dbReference type="Proteomes" id="UP000013981"/>
    </source>
</evidence>
<dbReference type="EMBL" id="AQOB01000015">
    <property type="protein sequence ID" value="EOQ35567.1"/>
    <property type="molecule type" value="Genomic_DNA"/>
</dbReference>
<gene>
    <name evidence="3" type="ORF">HMPREF1526_03034</name>
</gene>
<sequence length="279" mass="29922">MSKRVQGLLMALLLLLSLSGCGTLEALKQFRDGDQTPPASDNSTAESDKASSAPETPPSEGKKFFFPDRLTPSQNPESPEIPENPEIPESPVYPENVPAEPPATSGGDPALEALQDEISRSGSTGGLAFIGYVDSQSSEMELRDYIAYSDIGQERPFLQDAALLMTEGQELYAVCPPNPYGTVTVYASGVTEWGEYVDDTSTPLYTGMPGEAVIVQCNLSEIYSNVLISVTDGGGAIQFRPSLSMMDGRIVEMAGVYDFSVYAQSFDAFAVLPDTEKLT</sequence>
<accession>R8VXC3</accession>
<evidence type="ECO:0000256" key="2">
    <source>
        <dbReference type="SAM" id="SignalP"/>
    </source>
</evidence>
<dbReference type="PROSITE" id="PS51257">
    <property type="entry name" value="PROKAR_LIPOPROTEIN"/>
    <property type="match status" value="1"/>
</dbReference>
<keyword evidence="2" id="KW-0732">Signal</keyword>
<organism evidence="3 4">
    <name type="scientific">Butyricicoccus pullicaecorum 1.2</name>
    <dbReference type="NCBI Taxonomy" id="1203606"/>
    <lineage>
        <taxon>Bacteria</taxon>
        <taxon>Bacillati</taxon>
        <taxon>Bacillota</taxon>
        <taxon>Clostridia</taxon>
        <taxon>Eubacteriales</taxon>
        <taxon>Butyricicoccaceae</taxon>
        <taxon>Butyricicoccus</taxon>
    </lineage>
</organism>
<keyword evidence="4" id="KW-1185">Reference proteome</keyword>
<dbReference type="OrthoDB" id="2066098at2"/>
<proteinExistence type="predicted"/>
<comment type="caution">
    <text evidence="3">The sequence shown here is derived from an EMBL/GenBank/DDBJ whole genome shotgun (WGS) entry which is preliminary data.</text>
</comment>
<feature type="chain" id="PRO_5004478408" evidence="2">
    <location>
        <begin position="27"/>
        <end position="279"/>
    </location>
</feature>
<dbReference type="eggNOG" id="ENOG50324NG">
    <property type="taxonomic scope" value="Bacteria"/>
</dbReference>
<reference evidence="3 4" key="1">
    <citation type="submission" date="2013-01" db="EMBL/GenBank/DDBJ databases">
        <title>The Genome Sequence of Butyricicoccus pullicaecorum 1.2.</title>
        <authorList>
            <consortium name="The Broad Institute Genome Sequencing Platform"/>
            <person name="Earl A."/>
            <person name="Ward D."/>
            <person name="Feldgarden M."/>
            <person name="Gevers D."/>
            <person name="Van Immerseel F."/>
            <person name="Eeckhaut V."/>
            <person name="Walker B."/>
            <person name="Young S.K."/>
            <person name="Zeng Q."/>
            <person name="Gargeya S."/>
            <person name="Fitzgerald M."/>
            <person name="Haas B."/>
            <person name="Abouelleil A."/>
            <person name="Alvarado L."/>
            <person name="Arachchi H.M."/>
            <person name="Berlin A.M."/>
            <person name="Chapman S.B."/>
            <person name="Dewar J."/>
            <person name="Goldberg J."/>
            <person name="Griggs A."/>
            <person name="Gujja S."/>
            <person name="Hansen M."/>
            <person name="Howarth C."/>
            <person name="Imamovic A."/>
            <person name="Larimer J."/>
            <person name="McCowan C."/>
            <person name="Murphy C."/>
            <person name="Neiman D."/>
            <person name="Pearson M."/>
            <person name="Priest M."/>
            <person name="Roberts A."/>
            <person name="Saif S."/>
            <person name="Shea T."/>
            <person name="Sisk P."/>
            <person name="Sykes S."/>
            <person name="Wortman J."/>
            <person name="Nusbaum C."/>
            <person name="Birren B."/>
        </authorList>
    </citation>
    <scope>NUCLEOTIDE SEQUENCE [LARGE SCALE GENOMIC DNA]</scope>
    <source>
        <strain evidence="3 4">1.2</strain>
    </source>
</reference>
<evidence type="ECO:0000313" key="3">
    <source>
        <dbReference type="EMBL" id="EOQ35567.1"/>
    </source>
</evidence>
<evidence type="ECO:0000256" key="1">
    <source>
        <dbReference type="SAM" id="MobiDB-lite"/>
    </source>
</evidence>
<feature type="signal peptide" evidence="2">
    <location>
        <begin position="1"/>
        <end position="26"/>
    </location>
</feature>
<dbReference type="Proteomes" id="UP000013981">
    <property type="component" value="Unassembled WGS sequence"/>
</dbReference>
<protein>
    <submittedName>
        <fullName evidence="3">Uncharacterized protein</fullName>
    </submittedName>
</protein>
<name>R8VXC3_9FIRM</name>
<feature type="region of interest" description="Disordered" evidence="1">
    <location>
        <begin position="30"/>
        <end position="110"/>
    </location>
</feature>
<dbReference type="AlphaFoldDB" id="R8VXC3"/>
<dbReference type="PATRIC" id="fig|1203606.4.peg.2993"/>
<dbReference type="RefSeq" id="WP_016149120.1">
    <property type="nucleotide sequence ID" value="NZ_KB976105.1"/>
</dbReference>